<dbReference type="Gene3D" id="3.30.559.10">
    <property type="entry name" value="Chloramphenicol acetyltransferase-like domain"/>
    <property type="match status" value="2"/>
</dbReference>
<dbReference type="InterPro" id="IPR050317">
    <property type="entry name" value="Plant_Fungal_Acyltransferase"/>
</dbReference>
<gene>
    <name evidence="2" type="ORF">TRAPUB_6093</name>
</gene>
<dbReference type="PANTHER" id="PTHR31642">
    <property type="entry name" value="TRICHOTHECENE 3-O-ACETYLTRANSFERASE"/>
    <property type="match status" value="1"/>
</dbReference>
<keyword evidence="3" id="KW-1185">Reference proteome</keyword>
<reference evidence="2 3" key="1">
    <citation type="submission" date="2016-10" db="EMBL/GenBank/DDBJ databases">
        <title>Genome sequence of the basidiomycete white-rot fungus Trametes pubescens.</title>
        <authorList>
            <person name="Makela M.R."/>
            <person name="Granchi Z."/>
            <person name="Peng M."/>
            <person name="De Vries R.P."/>
            <person name="Grigoriev I."/>
            <person name="Riley R."/>
            <person name="Hilden K."/>
        </authorList>
    </citation>
    <scope>NUCLEOTIDE SEQUENCE [LARGE SCALE GENOMIC DNA]</scope>
    <source>
        <strain evidence="2 3">FBCC735</strain>
    </source>
</reference>
<organism evidence="2 3">
    <name type="scientific">Trametes pubescens</name>
    <name type="common">White-rot fungus</name>
    <dbReference type="NCBI Taxonomy" id="154538"/>
    <lineage>
        <taxon>Eukaryota</taxon>
        <taxon>Fungi</taxon>
        <taxon>Dikarya</taxon>
        <taxon>Basidiomycota</taxon>
        <taxon>Agaricomycotina</taxon>
        <taxon>Agaricomycetes</taxon>
        <taxon>Polyporales</taxon>
        <taxon>Polyporaceae</taxon>
        <taxon>Trametes</taxon>
    </lineage>
</organism>
<evidence type="ECO:0000256" key="1">
    <source>
        <dbReference type="ARBA" id="ARBA00022679"/>
    </source>
</evidence>
<dbReference type="Pfam" id="PF02458">
    <property type="entry name" value="Transferase"/>
    <property type="match status" value="1"/>
</dbReference>
<accession>A0A1M2V6W9</accession>
<comment type="caution">
    <text evidence="2">The sequence shown here is derived from an EMBL/GenBank/DDBJ whole genome shotgun (WGS) entry which is preliminary data.</text>
</comment>
<keyword evidence="1" id="KW-0808">Transferase</keyword>
<dbReference type="Proteomes" id="UP000184267">
    <property type="component" value="Unassembled WGS sequence"/>
</dbReference>
<dbReference type="EMBL" id="MNAD01001619">
    <property type="protein sequence ID" value="OJT03315.1"/>
    <property type="molecule type" value="Genomic_DNA"/>
</dbReference>
<dbReference type="OMA" id="HINTIFM"/>
<sequence length="485" mass="53190">MRPPRVILPHKRAVLTKQPLYKLNKNDLLINFTVSAIEAVSHVLRSSRYRKGDFAFAIPAKLDVSRLAAALSRTLASFPLFSGRLVREPEWAISLDPQPVSFSVRKGAEPWWREREGNAVLRIQPGPPIEKINPLRLLRGEDPALFKATVETSADSTLVGMSHSHIVADLSVAMQFMRTWSQNFLRSEPEPAPVYRNCDDLQPPADAERVRYIRSKIPGLLYDTFPLDDIPPSLFSPFPITRVDVRLSSAQVAALHTTLTGLAAGDSGPRLSAQDALTAFIVSAISASGEHPITQIHNVVNCRGIVPELVPLNSGANGLIYATSDPVTPSARAPRHTFLDYARAIRASIREARDPQYVRDFLALSGEAWHGPAVTGRGHYIAPTPGQIIINSSYRSNWAGAHFGYPGQVCWLQPDTVPTDNYVLMYPSNPAPTEEGVWLADAGACEVSFNVKKGREAAFEAAVEEIWADLVPDGEQGAPRVLTYA</sequence>
<dbReference type="PANTHER" id="PTHR31642:SF310">
    <property type="entry name" value="FATTY ALCOHOL:CAFFEOYL-COA ACYLTRANSFERASE"/>
    <property type="match status" value="1"/>
</dbReference>
<dbReference type="AlphaFoldDB" id="A0A1M2V6W9"/>
<proteinExistence type="predicted"/>
<dbReference type="InterPro" id="IPR023213">
    <property type="entry name" value="CAT-like_dom_sf"/>
</dbReference>
<name>A0A1M2V6W9_TRAPU</name>
<evidence type="ECO:0008006" key="4">
    <source>
        <dbReference type="Google" id="ProtNLM"/>
    </source>
</evidence>
<dbReference type="GO" id="GO:0016747">
    <property type="term" value="F:acyltransferase activity, transferring groups other than amino-acyl groups"/>
    <property type="evidence" value="ECO:0007669"/>
    <property type="project" value="TreeGrafter"/>
</dbReference>
<evidence type="ECO:0000313" key="2">
    <source>
        <dbReference type="EMBL" id="OJT03315.1"/>
    </source>
</evidence>
<dbReference type="OrthoDB" id="1862401at2759"/>
<protein>
    <recommendedName>
        <fullName evidence="4">Shikimate O-hydroxycinnamoyltransferase</fullName>
    </recommendedName>
</protein>
<evidence type="ECO:0000313" key="3">
    <source>
        <dbReference type="Proteomes" id="UP000184267"/>
    </source>
</evidence>